<keyword evidence="3" id="KW-0732">Signal</keyword>
<proteinExistence type="inferred from homology"/>
<comment type="similarity">
    <text evidence="1">Belongs to the thioredoxin family.</text>
</comment>
<comment type="caution">
    <text evidence="5">The sequence shown here is derived from an EMBL/GenBank/DDBJ whole genome shotgun (WGS) entry which is preliminary data.</text>
</comment>
<evidence type="ECO:0000259" key="4">
    <source>
        <dbReference type="Pfam" id="PF00085"/>
    </source>
</evidence>
<dbReference type="EMBL" id="JAGRRH010000017">
    <property type="protein sequence ID" value="KAG7352022.1"/>
    <property type="molecule type" value="Genomic_DNA"/>
</dbReference>
<evidence type="ECO:0000313" key="6">
    <source>
        <dbReference type="Proteomes" id="UP000693970"/>
    </source>
</evidence>
<protein>
    <submittedName>
        <fullName evidence="5">Thioredoxin</fullName>
    </submittedName>
</protein>
<dbReference type="PANTHER" id="PTHR43601">
    <property type="entry name" value="THIOREDOXIN, MITOCHONDRIAL"/>
    <property type="match status" value="1"/>
</dbReference>
<evidence type="ECO:0000256" key="2">
    <source>
        <dbReference type="SAM" id="MobiDB-lite"/>
    </source>
</evidence>
<feature type="chain" id="PRO_5039930165" evidence="3">
    <location>
        <begin position="30"/>
        <end position="240"/>
    </location>
</feature>
<name>A0A9K3KY34_9STRA</name>
<sequence length="240" mass="27362">MRREQTSMATKSAMVTILLMMQMALFCSAFQPQSTPIRPKKPHEYANLPSAEEEEAPSSSSSSSSSSFHQRMLLRVKQIDAQQRRKQKSSSSSPLIQPVLNMEEFKTVLNENHDYMVVLWTSPWCKACNALRPAMKTLAKHHPNVKFVEIPVLEDNANLHQGLEVPSVPYMHLYLSECQLAEEQKLNRKRMSAVHKMLQDYQEGECSLERLGPWSTSCPYSYYPVPSSGNDATMPWSLRP</sequence>
<dbReference type="PANTHER" id="PTHR43601:SF32">
    <property type="entry name" value="THIOREDOXIN-LIKE 2-2, CHLOROPLASTIC"/>
    <property type="match status" value="1"/>
</dbReference>
<feature type="signal peptide" evidence="3">
    <location>
        <begin position="1"/>
        <end position="29"/>
    </location>
</feature>
<organism evidence="5 6">
    <name type="scientific">Nitzschia inconspicua</name>
    <dbReference type="NCBI Taxonomy" id="303405"/>
    <lineage>
        <taxon>Eukaryota</taxon>
        <taxon>Sar</taxon>
        <taxon>Stramenopiles</taxon>
        <taxon>Ochrophyta</taxon>
        <taxon>Bacillariophyta</taxon>
        <taxon>Bacillariophyceae</taxon>
        <taxon>Bacillariophycidae</taxon>
        <taxon>Bacillariales</taxon>
        <taxon>Bacillariaceae</taxon>
        <taxon>Nitzschia</taxon>
    </lineage>
</organism>
<dbReference type="AlphaFoldDB" id="A0A9K3KY34"/>
<reference evidence="5" key="1">
    <citation type="journal article" date="2021" name="Sci. Rep.">
        <title>Diploid genomic architecture of Nitzschia inconspicua, an elite biomass production diatom.</title>
        <authorList>
            <person name="Oliver A."/>
            <person name="Podell S."/>
            <person name="Pinowska A."/>
            <person name="Traller J.C."/>
            <person name="Smith S.R."/>
            <person name="McClure R."/>
            <person name="Beliaev A."/>
            <person name="Bohutskyi P."/>
            <person name="Hill E.A."/>
            <person name="Rabines A."/>
            <person name="Zheng H."/>
            <person name="Allen L.Z."/>
            <person name="Kuo A."/>
            <person name="Grigoriev I.V."/>
            <person name="Allen A.E."/>
            <person name="Hazlebeck D."/>
            <person name="Allen E.E."/>
        </authorList>
    </citation>
    <scope>NUCLEOTIDE SEQUENCE</scope>
    <source>
        <strain evidence="5">Hildebrandi</strain>
    </source>
</reference>
<keyword evidence="6" id="KW-1185">Reference proteome</keyword>
<dbReference type="Pfam" id="PF00085">
    <property type="entry name" value="Thioredoxin"/>
    <property type="match status" value="1"/>
</dbReference>
<dbReference type="Proteomes" id="UP000693970">
    <property type="component" value="Unassembled WGS sequence"/>
</dbReference>
<accession>A0A9K3KY34</accession>
<reference evidence="5" key="2">
    <citation type="submission" date="2021-04" db="EMBL/GenBank/DDBJ databases">
        <authorList>
            <person name="Podell S."/>
        </authorList>
    </citation>
    <scope>NUCLEOTIDE SEQUENCE</scope>
    <source>
        <strain evidence="5">Hildebrandi</strain>
    </source>
</reference>
<evidence type="ECO:0000313" key="5">
    <source>
        <dbReference type="EMBL" id="KAG7352022.1"/>
    </source>
</evidence>
<dbReference type="GO" id="GO:0045454">
    <property type="term" value="P:cell redox homeostasis"/>
    <property type="evidence" value="ECO:0007669"/>
    <property type="project" value="TreeGrafter"/>
</dbReference>
<feature type="domain" description="Thioredoxin" evidence="4">
    <location>
        <begin position="99"/>
        <end position="180"/>
    </location>
</feature>
<dbReference type="OrthoDB" id="2121326at2759"/>
<dbReference type="InterPro" id="IPR013766">
    <property type="entry name" value="Thioredoxin_domain"/>
</dbReference>
<dbReference type="CDD" id="cd02947">
    <property type="entry name" value="TRX_family"/>
    <property type="match status" value="1"/>
</dbReference>
<feature type="compositionally biased region" description="Low complexity" evidence="2">
    <location>
        <begin position="57"/>
        <end position="67"/>
    </location>
</feature>
<gene>
    <name evidence="5" type="ORF">IV203_008070</name>
</gene>
<feature type="region of interest" description="Disordered" evidence="2">
    <location>
        <begin position="37"/>
        <end position="67"/>
    </location>
</feature>
<evidence type="ECO:0000256" key="3">
    <source>
        <dbReference type="SAM" id="SignalP"/>
    </source>
</evidence>
<evidence type="ECO:0000256" key="1">
    <source>
        <dbReference type="ARBA" id="ARBA00008987"/>
    </source>
</evidence>